<evidence type="ECO:0000256" key="7">
    <source>
        <dbReference type="ARBA" id="ARBA00022989"/>
    </source>
</evidence>
<evidence type="ECO:0000256" key="6">
    <source>
        <dbReference type="ARBA" id="ARBA00022958"/>
    </source>
</evidence>
<comment type="subcellular location">
    <subcellularLocation>
        <location evidence="1">Membrane</location>
        <topology evidence="1">Multi-pass membrane protein</topology>
    </subcellularLocation>
</comment>
<dbReference type="EMBL" id="FNBL01000019">
    <property type="protein sequence ID" value="SDG41535.1"/>
    <property type="molecule type" value="Genomic_DNA"/>
</dbReference>
<dbReference type="AlphaFoldDB" id="A0A1G7U1P4"/>
<keyword evidence="5" id="KW-0631">Potassium channel</keyword>
<dbReference type="Pfam" id="PF00520">
    <property type="entry name" value="Ion_trans"/>
    <property type="match status" value="1"/>
</dbReference>
<dbReference type="InterPro" id="IPR005821">
    <property type="entry name" value="Ion_trans_dom"/>
</dbReference>
<keyword evidence="6" id="KW-0630">Potassium</keyword>
<evidence type="ECO:0000313" key="14">
    <source>
        <dbReference type="Proteomes" id="UP000182284"/>
    </source>
</evidence>
<feature type="transmembrane region" description="Helical" evidence="11">
    <location>
        <begin position="158"/>
        <end position="180"/>
    </location>
</feature>
<dbReference type="OrthoDB" id="9799090at2"/>
<evidence type="ECO:0000313" key="13">
    <source>
        <dbReference type="EMBL" id="SDG41535.1"/>
    </source>
</evidence>
<dbReference type="GO" id="GO:0001508">
    <property type="term" value="P:action potential"/>
    <property type="evidence" value="ECO:0007669"/>
    <property type="project" value="TreeGrafter"/>
</dbReference>
<keyword evidence="3" id="KW-0633">Potassium transport</keyword>
<keyword evidence="8" id="KW-0406">Ion transport</keyword>
<feature type="transmembrane region" description="Helical" evidence="11">
    <location>
        <begin position="27"/>
        <end position="50"/>
    </location>
</feature>
<sequence length="323" mass="36409">MTGTASHVRHRVYQTLENPSRTDRVSWAIEIGLIVLIFASVTAVALETVPDLFARYRVEFRLFDLFVTLAFSVEYVARVWAAPEARPDEPAWQARLRYMRSPMAVIDLVAILPFYLTLLMPLDFQLLRVLRLLRIYKLTRYSPALSVLMAVIREEAATLLAAFSILTILLIFAAAGAYMVEHEAQPDAFGSVPAAMWWSMVTLTTVGYGDVTPITPLGRVFGGAITILGVGMAALPAGIIASGLADHLHRRRDLLREEFRCALEDGQIDLREGRKIEKLRRDLGISREIAHSIHQDVRRKQFQRPQCTCPQCGYEFQHIGDEE</sequence>
<keyword evidence="10 13" id="KW-0407">Ion channel</keyword>
<organism evidence="13 14">
    <name type="scientific">Celeribacter baekdonensis</name>
    <dbReference type="NCBI Taxonomy" id="875171"/>
    <lineage>
        <taxon>Bacteria</taxon>
        <taxon>Pseudomonadati</taxon>
        <taxon>Pseudomonadota</taxon>
        <taxon>Alphaproteobacteria</taxon>
        <taxon>Rhodobacterales</taxon>
        <taxon>Roseobacteraceae</taxon>
        <taxon>Celeribacter</taxon>
    </lineage>
</organism>
<feature type="transmembrane region" description="Helical" evidence="11">
    <location>
        <begin position="101"/>
        <end position="122"/>
    </location>
</feature>
<feature type="transmembrane region" description="Helical" evidence="11">
    <location>
        <begin position="221"/>
        <end position="245"/>
    </location>
</feature>
<protein>
    <submittedName>
        <fullName evidence="13">Voltage-gated potassium channel</fullName>
    </submittedName>
</protein>
<dbReference type="SUPFAM" id="SSF81324">
    <property type="entry name" value="Voltage-gated potassium channels"/>
    <property type="match status" value="1"/>
</dbReference>
<dbReference type="InterPro" id="IPR028325">
    <property type="entry name" value="VG_K_chnl"/>
</dbReference>
<evidence type="ECO:0000256" key="11">
    <source>
        <dbReference type="SAM" id="Phobius"/>
    </source>
</evidence>
<keyword evidence="9 11" id="KW-0472">Membrane</keyword>
<evidence type="ECO:0000256" key="1">
    <source>
        <dbReference type="ARBA" id="ARBA00004141"/>
    </source>
</evidence>
<dbReference type="RefSeq" id="WP_074647306.1">
    <property type="nucleotide sequence ID" value="NZ_FNBL01000019.1"/>
</dbReference>
<evidence type="ECO:0000256" key="4">
    <source>
        <dbReference type="ARBA" id="ARBA00022692"/>
    </source>
</evidence>
<keyword evidence="4 11" id="KW-0812">Transmembrane</keyword>
<proteinExistence type="predicted"/>
<evidence type="ECO:0000256" key="2">
    <source>
        <dbReference type="ARBA" id="ARBA00022448"/>
    </source>
</evidence>
<keyword evidence="7 11" id="KW-1133">Transmembrane helix</keyword>
<dbReference type="PANTHER" id="PTHR11537:SF254">
    <property type="entry name" value="POTASSIUM VOLTAGE-GATED CHANNEL PROTEIN SHAB"/>
    <property type="match status" value="1"/>
</dbReference>
<name>A0A1G7U1P4_9RHOB</name>
<gene>
    <name evidence="13" type="ORF">SAMN04488117_11958</name>
</gene>
<accession>A0A1G7U1P4</accession>
<dbReference type="PANTHER" id="PTHR11537">
    <property type="entry name" value="VOLTAGE-GATED POTASSIUM CHANNEL"/>
    <property type="match status" value="1"/>
</dbReference>
<dbReference type="GO" id="GO:0005249">
    <property type="term" value="F:voltage-gated potassium channel activity"/>
    <property type="evidence" value="ECO:0007669"/>
    <property type="project" value="InterPro"/>
</dbReference>
<dbReference type="Gene3D" id="1.10.287.70">
    <property type="match status" value="1"/>
</dbReference>
<feature type="domain" description="Ion transport" evidence="12">
    <location>
        <begin position="29"/>
        <end position="245"/>
    </location>
</feature>
<dbReference type="PRINTS" id="PR00169">
    <property type="entry name" value="KCHANNEL"/>
</dbReference>
<evidence type="ECO:0000256" key="10">
    <source>
        <dbReference type="ARBA" id="ARBA00023303"/>
    </source>
</evidence>
<dbReference type="GO" id="GO:0008076">
    <property type="term" value="C:voltage-gated potassium channel complex"/>
    <property type="evidence" value="ECO:0007669"/>
    <property type="project" value="InterPro"/>
</dbReference>
<evidence type="ECO:0000259" key="12">
    <source>
        <dbReference type="Pfam" id="PF00520"/>
    </source>
</evidence>
<dbReference type="Proteomes" id="UP000182284">
    <property type="component" value="Unassembled WGS sequence"/>
</dbReference>
<evidence type="ECO:0000256" key="5">
    <source>
        <dbReference type="ARBA" id="ARBA00022826"/>
    </source>
</evidence>
<evidence type="ECO:0000256" key="8">
    <source>
        <dbReference type="ARBA" id="ARBA00023065"/>
    </source>
</evidence>
<evidence type="ECO:0000256" key="9">
    <source>
        <dbReference type="ARBA" id="ARBA00023136"/>
    </source>
</evidence>
<keyword evidence="2" id="KW-0813">Transport</keyword>
<reference evidence="13 14" key="1">
    <citation type="submission" date="2016-10" db="EMBL/GenBank/DDBJ databases">
        <authorList>
            <person name="de Groot N.N."/>
        </authorList>
    </citation>
    <scope>NUCLEOTIDE SEQUENCE [LARGE SCALE GENOMIC DNA]</scope>
    <source>
        <strain evidence="13 14">DSM 27375</strain>
    </source>
</reference>
<evidence type="ECO:0000256" key="3">
    <source>
        <dbReference type="ARBA" id="ARBA00022538"/>
    </source>
</evidence>